<dbReference type="Gene3D" id="1.20.1740.10">
    <property type="entry name" value="Amino acid/polyamine transporter I"/>
    <property type="match status" value="1"/>
</dbReference>
<dbReference type="STRING" id="109895.A0A507DXF9"/>
<evidence type="ECO:0000256" key="8">
    <source>
        <dbReference type="SAM" id="Phobius"/>
    </source>
</evidence>
<dbReference type="PANTHER" id="PTHR43341:SF1">
    <property type="entry name" value="GENERAL AMINO-ACID PERMEASE GAP1"/>
    <property type="match status" value="1"/>
</dbReference>
<evidence type="ECO:0000256" key="4">
    <source>
        <dbReference type="ARBA" id="ARBA00022970"/>
    </source>
</evidence>
<feature type="transmembrane region" description="Helical" evidence="8">
    <location>
        <begin position="404"/>
        <end position="427"/>
    </location>
</feature>
<dbReference type="Pfam" id="PF00324">
    <property type="entry name" value="AA_permease"/>
    <property type="match status" value="2"/>
</dbReference>
<feature type="transmembrane region" description="Helical" evidence="8">
    <location>
        <begin position="353"/>
        <end position="372"/>
    </location>
</feature>
<feature type="transmembrane region" description="Helical" evidence="8">
    <location>
        <begin position="96"/>
        <end position="118"/>
    </location>
</feature>
<evidence type="ECO:0000256" key="1">
    <source>
        <dbReference type="ARBA" id="ARBA00004141"/>
    </source>
</evidence>
<feature type="transmembrane region" description="Helical" evidence="8">
    <location>
        <begin position="170"/>
        <end position="189"/>
    </location>
</feature>
<dbReference type="InterPro" id="IPR004841">
    <property type="entry name" value="AA-permease/SLC12A_dom"/>
</dbReference>
<evidence type="ECO:0000256" key="7">
    <source>
        <dbReference type="SAM" id="MobiDB-lite"/>
    </source>
</evidence>
<evidence type="ECO:0000256" key="2">
    <source>
        <dbReference type="ARBA" id="ARBA00022448"/>
    </source>
</evidence>
<keyword evidence="4" id="KW-0029">Amino-acid transport</keyword>
<dbReference type="PANTHER" id="PTHR43341">
    <property type="entry name" value="AMINO ACID PERMEASE"/>
    <property type="match status" value="1"/>
</dbReference>
<feature type="transmembrane region" description="Helical" evidence="8">
    <location>
        <begin position="124"/>
        <end position="150"/>
    </location>
</feature>
<comment type="caution">
    <text evidence="10">The sequence shown here is derived from an EMBL/GenBank/DDBJ whole genome shotgun (WGS) entry which is preliminary data.</text>
</comment>
<dbReference type="PROSITE" id="PS00218">
    <property type="entry name" value="AMINO_ACID_PERMEASE_1"/>
    <property type="match status" value="1"/>
</dbReference>
<sequence>MAVVSVLLKGVDKNGWTSSSSKGACPGRRLSTKPLKAGRPEYNDLRSLTSPFNSHFSTLQQVMSEYVSLTGSGLLPPEPPKVRKVQRKLEARHLQMIAIGGTIGTGLFIGSGATIALAGPVGALVAFIIVGTMVFFTTSSLGEMATLIPVSGSFTTYAARFGKSHADRHIFVLTYITSVLIYTGMELLIGHNGPLHYVSDIQQDLTQKIAVSNAYITPASELSALGIIVSFWTPGVPSWIWSASVLSLLVTVNVISVKSFGESEYWMAAVKVVAVIVFIIVGVALDVGLLGSDEALGFSYWTIPGAPFKNGILGIFNVFVIAFFGFGGTELVGITAGEVKNPRKNVPKAINQTFWRILLFYVMSVFIIGLIIRNDDPSLLESANSEDIKIAPFTRVFEKAGLRAAAHLMNGVIFTAVVSAGNSAIYAASRTLMTMAIEGRAPQLLGKVAANGVPLWSLGVTTAVGCLAFMGIIFGDGVLFSWLLHLTGMSGILTWLSITLIHLRFRAAYVAQNRRLEDLPYCAPFFPYGQYLSVFLACVIIVGQGYAAFATRPFRWQNVLSVYLGLPMFIGLFVFYKCKHKTQLVPLEECDFDTGQAVYNDEESESEEVIEEESIVNFGSADSSNSILPN</sequence>
<keyword evidence="5 8" id="KW-1133">Transmembrane helix</keyword>
<name>A0A507DXF9_9FUNG</name>
<dbReference type="EMBL" id="QEAQ01000087">
    <property type="protein sequence ID" value="TPX56032.1"/>
    <property type="molecule type" value="Genomic_DNA"/>
</dbReference>
<evidence type="ECO:0000313" key="11">
    <source>
        <dbReference type="Proteomes" id="UP000318582"/>
    </source>
</evidence>
<dbReference type="InterPro" id="IPR004840">
    <property type="entry name" value="Amino_acid_permease_CS"/>
</dbReference>
<protein>
    <recommendedName>
        <fullName evidence="9">Amino acid permease/ SLC12A domain-containing protein</fullName>
    </recommendedName>
</protein>
<feature type="transmembrane region" description="Helical" evidence="8">
    <location>
        <begin position="311"/>
        <end position="332"/>
    </location>
</feature>
<evidence type="ECO:0000313" key="10">
    <source>
        <dbReference type="EMBL" id="TPX56032.1"/>
    </source>
</evidence>
<dbReference type="Proteomes" id="UP000318582">
    <property type="component" value="Unassembled WGS sequence"/>
</dbReference>
<gene>
    <name evidence="10" type="ORF">PhCBS80983_g04828</name>
</gene>
<keyword evidence="3 8" id="KW-0812">Transmembrane</keyword>
<comment type="subcellular location">
    <subcellularLocation>
        <location evidence="1">Membrane</location>
        <topology evidence="1">Multi-pass membrane protein</topology>
    </subcellularLocation>
</comment>
<reference evidence="10 11" key="1">
    <citation type="journal article" date="2019" name="Sci. Rep.">
        <title>Comparative genomics of chytrid fungi reveal insights into the obligate biotrophic and pathogenic lifestyle of Synchytrium endobioticum.</title>
        <authorList>
            <person name="van de Vossenberg B.T.L.H."/>
            <person name="Warris S."/>
            <person name="Nguyen H.D.T."/>
            <person name="van Gent-Pelzer M.P.E."/>
            <person name="Joly D.L."/>
            <person name="van de Geest H.C."/>
            <person name="Bonants P.J.M."/>
            <person name="Smith D.S."/>
            <person name="Levesque C.A."/>
            <person name="van der Lee T.A.J."/>
        </authorList>
    </citation>
    <scope>NUCLEOTIDE SEQUENCE [LARGE SCALE GENOMIC DNA]</scope>
    <source>
        <strain evidence="10 11">CBS 809.83</strain>
    </source>
</reference>
<feature type="transmembrane region" description="Helical" evidence="8">
    <location>
        <begin position="480"/>
        <end position="505"/>
    </location>
</feature>
<keyword evidence="6 8" id="KW-0472">Membrane</keyword>
<feature type="region of interest" description="Disordered" evidence="7">
    <location>
        <begin position="16"/>
        <end position="36"/>
    </location>
</feature>
<evidence type="ECO:0000256" key="5">
    <source>
        <dbReference type="ARBA" id="ARBA00022989"/>
    </source>
</evidence>
<feature type="transmembrane region" description="Helical" evidence="8">
    <location>
        <begin position="525"/>
        <end position="547"/>
    </location>
</feature>
<dbReference type="AlphaFoldDB" id="A0A507DXF9"/>
<evidence type="ECO:0000259" key="9">
    <source>
        <dbReference type="Pfam" id="PF00324"/>
    </source>
</evidence>
<feature type="domain" description="Amino acid permease/ SLC12A" evidence="9">
    <location>
        <begin position="93"/>
        <end position="166"/>
    </location>
</feature>
<feature type="transmembrane region" description="Helical" evidence="8">
    <location>
        <begin position="239"/>
        <end position="257"/>
    </location>
</feature>
<dbReference type="FunFam" id="1.20.1740.10:FF:000001">
    <property type="entry name" value="Amino acid permease"/>
    <property type="match status" value="1"/>
</dbReference>
<evidence type="ECO:0000256" key="6">
    <source>
        <dbReference type="ARBA" id="ARBA00023136"/>
    </source>
</evidence>
<feature type="transmembrane region" description="Helical" evidence="8">
    <location>
        <begin position="448"/>
        <end position="474"/>
    </location>
</feature>
<evidence type="ECO:0000256" key="3">
    <source>
        <dbReference type="ARBA" id="ARBA00022692"/>
    </source>
</evidence>
<proteinExistence type="predicted"/>
<feature type="transmembrane region" description="Helical" evidence="8">
    <location>
        <begin position="269"/>
        <end position="291"/>
    </location>
</feature>
<keyword evidence="11" id="KW-1185">Reference proteome</keyword>
<dbReference type="InterPro" id="IPR050524">
    <property type="entry name" value="APC_YAT"/>
</dbReference>
<feature type="domain" description="Amino acid permease/ SLC12A" evidence="9">
    <location>
        <begin position="215"/>
        <end position="582"/>
    </location>
</feature>
<dbReference type="GO" id="GO:0015171">
    <property type="term" value="F:amino acid transmembrane transporter activity"/>
    <property type="evidence" value="ECO:0007669"/>
    <property type="project" value="TreeGrafter"/>
</dbReference>
<organism evidence="10 11">
    <name type="scientific">Powellomyces hirtus</name>
    <dbReference type="NCBI Taxonomy" id="109895"/>
    <lineage>
        <taxon>Eukaryota</taxon>
        <taxon>Fungi</taxon>
        <taxon>Fungi incertae sedis</taxon>
        <taxon>Chytridiomycota</taxon>
        <taxon>Chytridiomycota incertae sedis</taxon>
        <taxon>Chytridiomycetes</taxon>
        <taxon>Spizellomycetales</taxon>
        <taxon>Powellomycetaceae</taxon>
        <taxon>Powellomyces</taxon>
    </lineage>
</organism>
<feature type="transmembrane region" description="Helical" evidence="8">
    <location>
        <begin position="559"/>
        <end position="576"/>
    </location>
</feature>
<accession>A0A507DXF9</accession>
<keyword evidence="2" id="KW-0813">Transport</keyword>
<dbReference type="GO" id="GO:0016020">
    <property type="term" value="C:membrane"/>
    <property type="evidence" value="ECO:0007669"/>
    <property type="project" value="UniProtKB-SubCell"/>
</dbReference>